<accession>X1N659</accession>
<organism evidence="1">
    <name type="scientific">marine sediment metagenome</name>
    <dbReference type="NCBI Taxonomy" id="412755"/>
    <lineage>
        <taxon>unclassified sequences</taxon>
        <taxon>metagenomes</taxon>
        <taxon>ecological metagenomes</taxon>
    </lineage>
</organism>
<feature type="non-terminal residue" evidence="1">
    <location>
        <position position="1"/>
    </location>
</feature>
<name>X1N659_9ZZZZ</name>
<sequence>FQSNIEVQKVFAKPPLEKDILKVGKIEVKLPFVPKELVDYEDEVGIYYHIFKGTALPLLIISDDFFYRFDQYQKLTIVS</sequence>
<dbReference type="EMBL" id="BARV01003976">
    <property type="protein sequence ID" value="GAI14119.1"/>
    <property type="molecule type" value="Genomic_DNA"/>
</dbReference>
<proteinExistence type="predicted"/>
<reference evidence="1" key="1">
    <citation type="journal article" date="2014" name="Front. Microbiol.">
        <title>High frequency of phylogenetically diverse reductive dehalogenase-homologous genes in deep subseafloor sedimentary metagenomes.</title>
        <authorList>
            <person name="Kawai M."/>
            <person name="Futagami T."/>
            <person name="Toyoda A."/>
            <person name="Takaki Y."/>
            <person name="Nishi S."/>
            <person name="Hori S."/>
            <person name="Arai W."/>
            <person name="Tsubouchi T."/>
            <person name="Morono Y."/>
            <person name="Uchiyama I."/>
            <person name="Ito T."/>
            <person name="Fujiyama A."/>
            <person name="Inagaki F."/>
            <person name="Takami H."/>
        </authorList>
    </citation>
    <scope>NUCLEOTIDE SEQUENCE</scope>
    <source>
        <strain evidence="1">Expedition CK06-06</strain>
    </source>
</reference>
<comment type="caution">
    <text evidence="1">The sequence shown here is derived from an EMBL/GenBank/DDBJ whole genome shotgun (WGS) entry which is preliminary data.</text>
</comment>
<protein>
    <submittedName>
        <fullName evidence="1">Uncharacterized protein</fullName>
    </submittedName>
</protein>
<gene>
    <name evidence="1" type="ORF">S06H3_09154</name>
</gene>
<dbReference type="AlphaFoldDB" id="X1N659"/>
<evidence type="ECO:0000313" key="1">
    <source>
        <dbReference type="EMBL" id="GAI14119.1"/>
    </source>
</evidence>